<evidence type="ECO:0000256" key="4">
    <source>
        <dbReference type="ARBA" id="ARBA00022989"/>
    </source>
</evidence>
<dbReference type="SUPFAM" id="SSF103473">
    <property type="entry name" value="MFS general substrate transporter"/>
    <property type="match status" value="1"/>
</dbReference>
<feature type="domain" description="Major facilitator superfamily (MFS) profile" evidence="7">
    <location>
        <begin position="1"/>
        <end position="117"/>
    </location>
</feature>
<keyword evidence="4 6" id="KW-1133">Transmembrane helix</keyword>
<keyword evidence="2" id="KW-1003">Cell membrane</keyword>
<sequence>GIGSVVAASLVAPNRRASAVALMFTGLTLANVLGVTLGTALGQEAGWRATFWVVTLIGVVAFVGLARVLPNDREEEKVDLRQEMSALKNPSLWLALGTTVLFAASMFALFTYVAPLL</sequence>
<reference evidence="8 9" key="1">
    <citation type="submission" date="2019-07" db="EMBL/GenBank/DDBJ databases">
        <title>Aquicoccus porphyridii gen. nov., sp. nov., isolated from a small marine red alga, Porphyridium marinum.</title>
        <authorList>
            <person name="Liu L."/>
        </authorList>
    </citation>
    <scope>NUCLEOTIDE SEQUENCE [LARGE SCALE GENOMIC DNA]</scope>
    <source>
        <strain evidence="8 9">L1 8-17</strain>
    </source>
</reference>
<dbReference type="GO" id="GO:0022857">
    <property type="term" value="F:transmembrane transporter activity"/>
    <property type="evidence" value="ECO:0007669"/>
    <property type="project" value="InterPro"/>
</dbReference>
<dbReference type="Gene3D" id="1.20.1250.20">
    <property type="entry name" value="MFS general substrate transporter like domains"/>
    <property type="match status" value="1"/>
</dbReference>
<keyword evidence="9" id="KW-1185">Reference proteome</keyword>
<feature type="non-terminal residue" evidence="8">
    <location>
        <position position="1"/>
    </location>
</feature>
<keyword evidence="5 6" id="KW-0472">Membrane</keyword>
<evidence type="ECO:0000313" key="8">
    <source>
        <dbReference type="EMBL" id="KAA0906840.1"/>
    </source>
</evidence>
<dbReference type="InterPro" id="IPR036259">
    <property type="entry name" value="MFS_trans_sf"/>
</dbReference>
<dbReference type="InterPro" id="IPR020846">
    <property type="entry name" value="MFS_dom"/>
</dbReference>
<feature type="transmembrane region" description="Helical" evidence="6">
    <location>
        <begin position="20"/>
        <end position="43"/>
    </location>
</feature>
<feature type="transmembrane region" description="Helical" evidence="6">
    <location>
        <begin position="91"/>
        <end position="114"/>
    </location>
</feature>
<dbReference type="RefSeq" id="WP_149187188.1">
    <property type="nucleotide sequence ID" value="NZ_VINQ01000248.1"/>
</dbReference>
<name>A0A5A9YPG2_9RHOB</name>
<dbReference type="InterPro" id="IPR050189">
    <property type="entry name" value="MFS_Efflux_Transporters"/>
</dbReference>
<evidence type="ECO:0000256" key="6">
    <source>
        <dbReference type="SAM" id="Phobius"/>
    </source>
</evidence>
<evidence type="ECO:0000256" key="5">
    <source>
        <dbReference type="ARBA" id="ARBA00023136"/>
    </source>
</evidence>
<keyword evidence="3 6" id="KW-0812">Transmembrane</keyword>
<evidence type="ECO:0000259" key="7">
    <source>
        <dbReference type="PROSITE" id="PS50850"/>
    </source>
</evidence>
<evidence type="ECO:0000256" key="3">
    <source>
        <dbReference type="ARBA" id="ARBA00022692"/>
    </source>
</evidence>
<proteinExistence type="predicted"/>
<feature type="transmembrane region" description="Helical" evidence="6">
    <location>
        <begin position="49"/>
        <end position="70"/>
    </location>
</feature>
<comment type="caution">
    <text evidence="8">The sequence shown here is derived from an EMBL/GenBank/DDBJ whole genome shotgun (WGS) entry which is preliminary data.</text>
</comment>
<dbReference type="AlphaFoldDB" id="A0A5A9YPG2"/>
<accession>A0A5A9YPG2</accession>
<feature type="non-terminal residue" evidence="8">
    <location>
        <position position="117"/>
    </location>
</feature>
<dbReference type="InterPro" id="IPR011701">
    <property type="entry name" value="MFS"/>
</dbReference>
<dbReference type="PROSITE" id="PS50850">
    <property type="entry name" value="MFS"/>
    <property type="match status" value="1"/>
</dbReference>
<dbReference type="PANTHER" id="PTHR43124:SF8">
    <property type="entry name" value="INNER MEMBRANE TRANSPORT PROTEIN YDHP"/>
    <property type="match status" value="1"/>
</dbReference>
<dbReference type="Proteomes" id="UP000325291">
    <property type="component" value="Unassembled WGS sequence"/>
</dbReference>
<protein>
    <submittedName>
        <fullName evidence="8">MFS transporter</fullName>
    </submittedName>
</protein>
<evidence type="ECO:0000256" key="2">
    <source>
        <dbReference type="ARBA" id="ARBA00022475"/>
    </source>
</evidence>
<organism evidence="8 9">
    <name type="scientific">Aquicoccus porphyridii</name>
    <dbReference type="NCBI Taxonomy" id="1852029"/>
    <lineage>
        <taxon>Bacteria</taxon>
        <taxon>Pseudomonadati</taxon>
        <taxon>Pseudomonadota</taxon>
        <taxon>Alphaproteobacteria</taxon>
        <taxon>Rhodobacterales</taxon>
        <taxon>Paracoccaceae</taxon>
        <taxon>Aquicoccus</taxon>
    </lineage>
</organism>
<dbReference type="GO" id="GO:0005886">
    <property type="term" value="C:plasma membrane"/>
    <property type="evidence" value="ECO:0007669"/>
    <property type="project" value="UniProtKB-SubCell"/>
</dbReference>
<dbReference type="Pfam" id="PF07690">
    <property type="entry name" value="MFS_1"/>
    <property type="match status" value="1"/>
</dbReference>
<comment type="subcellular location">
    <subcellularLocation>
        <location evidence="1">Cell membrane</location>
        <topology evidence="1">Multi-pass membrane protein</topology>
    </subcellularLocation>
</comment>
<dbReference type="EMBL" id="VINQ01000248">
    <property type="protein sequence ID" value="KAA0906840.1"/>
    <property type="molecule type" value="Genomic_DNA"/>
</dbReference>
<gene>
    <name evidence="8" type="ORF">FLO80_22700</name>
</gene>
<evidence type="ECO:0000256" key="1">
    <source>
        <dbReference type="ARBA" id="ARBA00004651"/>
    </source>
</evidence>
<evidence type="ECO:0000313" key="9">
    <source>
        <dbReference type="Proteomes" id="UP000325291"/>
    </source>
</evidence>
<dbReference type="PANTHER" id="PTHR43124">
    <property type="entry name" value="PURINE EFFLUX PUMP PBUE"/>
    <property type="match status" value="1"/>
</dbReference>